<keyword evidence="3" id="KW-0808">Transferase</keyword>
<comment type="caution">
    <text evidence="3">The sequence shown here is derived from an EMBL/GenBank/DDBJ whole genome shotgun (WGS) entry which is preliminary data.</text>
</comment>
<evidence type="ECO:0000313" key="3">
    <source>
        <dbReference type="EMBL" id="RPE08672.1"/>
    </source>
</evidence>
<evidence type="ECO:0000256" key="1">
    <source>
        <dbReference type="ARBA" id="ARBA00022763"/>
    </source>
</evidence>
<evidence type="ECO:0000313" key="4">
    <source>
        <dbReference type="Proteomes" id="UP000278351"/>
    </source>
</evidence>
<feature type="domain" description="Methylated-DNA-[protein]-cysteine S-methyltransferase DNA binding" evidence="2">
    <location>
        <begin position="125"/>
        <end position="201"/>
    </location>
</feature>
<proteinExistence type="predicted"/>
<dbReference type="EMBL" id="RPDH01000002">
    <property type="protein sequence ID" value="RPE08672.1"/>
    <property type="molecule type" value="Genomic_DNA"/>
</dbReference>
<keyword evidence="3" id="KW-0489">Methyltransferase</keyword>
<dbReference type="InterPro" id="IPR036388">
    <property type="entry name" value="WH-like_DNA-bd_sf"/>
</dbReference>
<dbReference type="SUPFAM" id="SSF46767">
    <property type="entry name" value="Methylated DNA-protein cysteine methyltransferase, C-terminal domain"/>
    <property type="match status" value="1"/>
</dbReference>
<dbReference type="GO" id="GO:0032259">
    <property type="term" value="P:methylation"/>
    <property type="evidence" value="ECO:0007669"/>
    <property type="project" value="UniProtKB-KW"/>
</dbReference>
<keyword evidence="1" id="KW-0227">DNA damage</keyword>
<evidence type="ECO:0000259" key="2">
    <source>
        <dbReference type="Pfam" id="PF01035"/>
    </source>
</evidence>
<dbReference type="RefSeq" id="WP_123847669.1">
    <property type="nucleotide sequence ID" value="NZ_RPDH01000002.1"/>
</dbReference>
<dbReference type="OrthoDB" id="9802228at2"/>
<protein>
    <submittedName>
        <fullName evidence="3">Methylated-DNA--[protein]-cysteine S-methyltransferase</fullName>
    </submittedName>
</protein>
<dbReference type="Gene3D" id="3.30.160.70">
    <property type="entry name" value="Methylated DNA-protein cysteine methyltransferase domain"/>
    <property type="match status" value="1"/>
</dbReference>
<gene>
    <name evidence="3" type="ORF">EGT74_16670</name>
</gene>
<reference evidence="3 4" key="1">
    <citation type="submission" date="2018-11" db="EMBL/GenBank/DDBJ databases">
        <title>Chitinophaga lutea sp.nov., isolate from arsenic contaminated soil.</title>
        <authorList>
            <person name="Zong Y."/>
        </authorList>
    </citation>
    <scope>NUCLEOTIDE SEQUENCE [LARGE SCALE GENOMIC DNA]</scope>
    <source>
        <strain evidence="3 4">ZY74</strain>
    </source>
</reference>
<dbReference type="InterPro" id="IPR036217">
    <property type="entry name" value="MethylDNA_cys_MeTrfase_DNAb"/>
</dbReference>
<organism evidence="3 4">
    <name type="scientific">Chitinophaga lutea</name>
    <dbReference type="NCBI Taxonomy" id="2488634"/>
    <lineage>
        <taxon>Bacteria</taxon>
        <taxon>Pseudomonadati</taxon>
        <taxon>Bacteroidota</taxon>
        <taxon>Chitinophagia</taxon>
        <taxon>Chitinophagales</taxon>
        <taxon>Chitinophagaceae</taxon>
        <taxon>Chitinophaga</taxon>
    </lineage>
</organism>
<dbReference type="GO" id="GO:0003908">
    <property type="term" value="F:methylated-DNA-[protein]-cysteine S-methyltransferase activity"/>
    <property type="evidence" value="ECO:0007669"/>
    <property type="project" value="InterPro"/>
</dbReference>
<dbReference type="Pfam" id="PF01035">
    <property type="entry name" value="DNA_binding_1"/>
    <property type="match status" value="1"/>
</dbReference>
<dbReference type="CDD" id="cd06445">
    <property type="entry name" value="ATase"/>
    <property type="match status" value="1"/>
</dbReference>
<dbReference type="Proteomes" id="UP000278351">
    <property type="component" value="Unassembled WGS sequence"/>
</dbReference>
<dbReference type="InterPro" id="IPR014048">
    <property type="entry name" value="MethylDNA_cys_MeTrfase_DNA-bd"/>
</dbReference>
<accession>A0A3N4PIZ9</accession>
<dbReference type="AlphaFoldDB" id="A0A3N4PIZ9"/>
<dbReference type="PANTHER" id="PTHR10815">
    <property type="entry name" value="METHYLATED-DNA--PROTEIN-CYSTEINE METHYLTRANSFERASE"/>
    <property type="match status" value="1"/>
</dbReference>
<dbReference type="SUPFAM" id="SSF53155">
    <property type="entry name" value="Methylated DNA-protein cysteine methyltransferase domain"/>
    <property type="match status" value="1"/>
</dbReference>
<dbReference type="PANTHER" id="PTHR10815:SF13">
    <property type="entry name" value="METHYLATED-DNA--PROTEIN-CYSTEINE METHYLTRANSFERASE"/>
    <property type="match status" value="1"/>
</dbReference>
<dbReference type="Gene3D" id="1.10.10.10">
    <property type="entry name" value="Winged helix-like DNA-binding domain superfamily/Winged helix DNA-binding domain"/>
    <property type="match status" value="1"/>
</dbReference>
<name>A0A3N4PIZ9_9BACT</name>
<dbReference type="NCBIfam" id="TIGR00589">
    <property type="entry name" value="ogt"/>
    <property type="match status" value="1"/>
</dbReference>
<dbReference type="InterPro" id="IPR036631">
    <property type="entry name" value="MGMT_N_sf"/>
</dbReference>
<dbReference type="GO" id="GO:0006281">
    <property type="term" value="P:DNA repair"/>
    <property type="evidence" value="ECO:0007669"/>
    <property type="project" value="InterPro"/>
</dbReference>
<keyword evidence="4" id="KW-1185">Reference proteome</keyword>
<sequence length="217" mass="23595">MKTNEATLQPAAMLRRIRNTVPDAAFSSGVVIEKMRREEEAGLAIHCSTHKTALGEILLASTSKGICYAGFTDNNSDIAIADLRRRYPKAVLDRHTDAFQREAVQWFNNPGTPGLPLHLHVKGTAFQWSVWEKLLHIPPGGLTTYSALGGGSKMARAAGTAVGDNPVGYLIPCHRAVRSNGQFEGYFWGPARKQQLLSMEATPQEAGFPAKQAALIL</sequence>